<dbReference type="eggNOG" id="COG3942">
    <property type="taxonomic scope" value="Bacteria"/>
</dbReference>
<reference evidence="3" key="2">
    <citation type="submission" date="2011-02" db="EMBL/GenBank/DDBJ databases">
        <title>The complete genome of Syntrophobotulus glycolicus DSM 8271.</title>
        <authorList>
            <person name="Lucas S."/>
            <person name="Copeland A."/>
            <person name="Lapidus A."/>
            <person name="Bruce D."/>
            <person name="Goodwin L."/>
            <person name="Pitluck S."/>
            <person name="Kyrpides N."/>
            <person name="Mavromatis K."/>
            <person name="Pagani I."/>
            <person name="Ivanova N."/>
            <person name="Mikhailova N."/>
            <person name="Chertkov O."/>
            <person name="Held B."/>
            <person name="Detter J.C."/>
            <person name="Tapia R."/>
            <person name="Han C."/>
            <person name="Land M."/>
            <person name="Hauser L."/>
            <person name="Markowitz V."/>
            <person name="Cheng J.-F."/>
            <person name="Hugenholtz P."/>
            <person name="Woyke T."/>
            <person name="Wu D."/>
            <person name="Spring S."/>
            <person name="Schroeder M."/>
            <person name="Brambilla E."/>
            <person name="Klenk H.-P."/>
            <person name="Eisen J.A."/>
        </authorList>
    </citation>
    <scope>NUCLEOTIDE SEQUENCE [LARGE SCALE GENOMIC DNA]</scope>
    <source>
        <strain evidence="3">DSM 8271 / FlGlyR</strain>
    </source>
</reference>
<dbReference type="STRING" id="645991.Sgly_2382"/>
<evidence type="ECO:0000259" key="1">
    <source>
        <dbReference type="PROSITE" id="PS50911"/>
    </source>
</evidence>
<dbReference type="Gene3D" id="3.90.1720.10">
    <property type="entry name" value="endopeptidase domain like (from Nostoc punctiforme)"/>
    <property type="match status" value="1"/>
</dbReference>
<dbReference type="PANTHER" id="PTHR30094:SF0">
    <property type="entry name" value="BIFUNCTIONAL GLUTATHIONYLSPERMIDINE SYNTHETASE_AMIDASE-RELATED"/>
    <property type="match status" value="1"/>
</dbReference>
<gene>
    <name evidence="2" type="ordered locus">Sgly_2382</name>
</gene>
<evidence type="ECO:0000313" key="2">
    <source>
        <dbReference type="EMBL" id="ADY56669.1"/>
    </source>
</evidence>
<dbReference type="PANTHER" id="PTHR30094">
    <property type="entry name" value="BIFUNCTIONAL GLUTATHIONYLSPERMIDINE SYNTHETASE/AMIDASE-RELATED"/>
    <property type="match status" value="1"/>
</dbReference>
<reference evidence="2 3" key="1">
    <citation type="journal article" date="2011" name="Stand. Genomic Sci.">
        <title>Complete genome sequence of Syntrophobotulus glycolicus type strain (FlGlyR).</title>
        <authorList>
            <person name="Han C."/>
            <person name="Mwirichia R."/>
            <person name="Chertkov O."/>
            <person name="Held B."/>
            <person name="Lapidus A."/>
            <person name="Nolan M."/>
            <person name="Lucas S."/>
            <person name="Hammon N."/>
            <person name="Deshpande S."/>
            <person name="Cheng J.F."/>
            <person name="Tapia R."/>
            <person name="Goodwin L."/>
            <person name="Pitluck S."/>
            <person name="Huntemann M."/>
            <person name="Liolios K."/>
            <person name="Ivanova N."/>
            <person name="Pagani I."/>
            <person name="Mavromatis K."/>
            <person name="Ovchinikova G."/>
            <person name="Pati A."/>
            <person name="Chen A."/>
            <person name="Palaniappan K."/>
            <person name="Land M."/>
            <person name="Hauser L."/>
            <person name="Brambilla E.M."/>
            <person name="Rohde M."/>
            <person name="Spring S."/>
            <person name="Sikorski J."/>
            <person name="Goker M."/>
            <person name="Woyke T."/>
            <person name="Bristow J."/>
            <person name="Eisen J.A."/>
            <person name="Markowitz V."/>
            <person name="Hugenholtz P."/>
            <person name="Kyrpides N.C."/>
            <person name="Klenk H.P."/>
            <person name="Detter J.C."/>
        </authorList>
    </citation>
    <scope>NUCLEOTIDE SEQUENCE [LARGE SCALE GENOMIC DNA]</scope>
    <source>
        <strain evidence="3">DSM 8271 / FlGlyR</strain>
    </source>
</reference>
<organism evidence="2 3">
    <name type="scientific">Syntrophobotulus glycolicus (strain DSM 8271 / FlGlyR)</name>
    <dbReference type="NCBI Taxonomy" id="645991"/>
    <lineage>
        <taxon>Bacteria</taxon>
        <taxon>Bacillati</taxon>
        <taxon>Bacillota</taxon>
        <taxon>Clostridia</taxon>
        <taxon>Eubacteriales</taxon>
        <taxon>Desulfitobacteriaceae</taxon>
        <taxon>Syntrophobotulus</taxon>
    </lineage>
</organism>
<evidence type="ECO:0000313" key="3">
    <source>
        <dbReference type="Proteomes" id="UP000007488"/>
    </source>
</evidence>
<dbReference type="EMBL" id="CP002547">
    <property type="protein sequence ID" value="ADY56669.1"/>
    <property type="molecule type" value="Genomic_DNA"/>
</dbReference>
<dbReference type="RefSeq" id="WP_013625534.1">
    <property type="nucleotide sequence ID" value="NC_015172.1"/>
</dbReference>
<dbReference type="KEGG" id="sgy:Sgly_2382"/>
<keyword evidence="3" id="KW-1185">Reference proteome</keyword>
<dbReference type="SUPFAM" id="SSF54001">
    <property type="entry name" value="Cysteine proteinases"/>
    <property type="match status" value="1"/>
</dbReference>
<accession>F0SUV3</accession>
<name>F0SUV3_SYNGF</name>
<sequence length="216" mass="24679">MRKKFRYLLFLIVLFFISASIGSLNKGESIEEQPEYGGGQEEQSLSIPQGEVDIGTKIDAYKGVVVFSNGKDYTASHGLNYSDDGYYYGLKWQCTEYVKRFYYTVYQHKMPDGAGNAKYYFNPMLEQGEYNNQRGLFQYKNGGDVKPREDDLIVFTDGKYGHVAIISATGEDWIEVVQQNSEVPRKRYKLVKTDGGYDVDGDRKPAGWLRLGDRTK</sequence>
<dbReference type="GO" id="GO:0016874">
    <property type="term" value="F:ligase activity"/>
    <property type="evidence" value="ECO:0007669"/>
    <property type="project" value="TreeGrafter"/>
</dbReference>
<proteinExistence type="predicted"/>
<dbReference type="InterPro" id="IPR007921">
    <property type="entry name" value="CHAP_dom"/>
</dbReference>
<dbReference type="InterPro" id="IPR051705">
    <property type="entry name" value="Gsp_Synthetase/Amidase"/>
</dbReference>
<dbReference type="PROSITE" id="PS50911">
    <property type="entry name" value="CHAP"/>
    <property type="match status" value="1"/>
</dbReference>
<protein>
    <submittedName>
        <fullName evidence="2">CHAP domain containing protein</fullName>
    </submittedName>
</protein>
<dbReference type="HOGENOM" id="CLU_1183460_0_0_9"/>
<dbReference type="OrthoDB" id="9765517at2"/>
<dbReference type="Proteomes" id="UP000007488">
    <property type="component" value="Chromosome"/>
</dbReference>
<feature type="domain" description="Peptidase C51" evidence="1">
    <location>
        <begin position="69"/>
        <end position="210"/>
    </location>
</feature>
<dbReference type="AlphaFoldDB" id="F0SUV3"/>
<dbReference type="Pfam" id="PF05257">
    <property type="entry name" value="CHAP"/>
    <property type="match status" value="1"/>
</dbReference>
<dbReference type="InterPro" id="IPR038765">
    <property type="entry name" value="Papain-like_cys_pep_sf"/>
</dbReference>